<dbReference type="RefSeq" id="WP_130460061.1">
    <property type="nucleotide sequence ID" value="NZ_SHKM01000003.1"/>
</dbReference>
<evidence type="ECO:0000256" key="1">
    <source>
        <dbReference type="ARBA" id="ARBA00000085"/>
    </source>
</evidence>
<dbReference type="SMART" id="SM00388">
    <property type="entry name" value="HisKA"/>
    <property type="match status" value="1"/>
</dbReference>
<dbReference type="EMBL" id="SHKM01000003">
    <property type="protein sequence ID" value="RZT75767.1"/>
    <property type="molecule type" value="Genomic_DNA"/>
</dbReference>
<dbReference type="CDD" id="cd00082">
    <property type="entry name" value="HisKA"/>
    <property type="match status" value="1"/>
</dbReference>
<dbReference type="PROSITE" id="PS50109">
    <property type="entry name" value="HIS_KIN"/>
    <property type="match status" value="1"/>
</dbReference>
<feature type="domain" description="PAS" evidence="8">
    <location>
        <begin position="412"/>
        <end position="484"/>
    </location>
</feature>
<evidence type="ECO:0000256" key="5">
    <source>
        <dbReference type="ARBA" id="ARBA00022777"/>
    </source>
</evidence>
<dbReference type="PANTHER" id="PTHR43304:SF1">
    <property type="entry name" value="PAC DOMAIN-CONTAINING PROTEIN"/>
    <property type="match status" value="1"/>
</dbReference>
<feature type="transmembrane region" description="Helical" evidence="6">
    <location>
        <begin position="263"/>
        <end position="282"/>
    </location>
</feature>
<dbReference type="Gene3D" id="1.10.287.130">
    <property type="match status" value="1"/>
</dbReference>
<dbReference type="Gene3D" id="3.30.450.20">
    <property type="entry name" value="PAS domain"/>
    <property type="match status" value="3"/>
</dbReference>
<dbReference type="InterPro" id="IPR052162">
    <property type="entry name" value="Sensor_kinase/Photoreceptor"/>
</dbReference>
<dbReference type="SMART" id="SM00086">
    <property type="entry name" value="PAC"/>
    <property type="match status" value="3"/>
</dbReference>
<feature type="domain" description="PAS" evidence="8">
    <location>
        <begin position="541"/>
        <end position="579"/>
    </location>
</feature>
<evidence type="ECO:0000259" key="9">
    <source>
        <dbReference type="PROSITE" id="PS50113"/>
    </source>
</evidence>
<dbReference type="SUPFAM" id="SSF47384">
    <property type="entry name" value="Homodimeric domain of signal transducing histidine kinase"/>
    <property type="match status" value="1"/>
</dbReference>
<comment type="catalytic activity">
    <reaction evidence="1">
        <text>ATP + protein L-histidine = ADP + protein N-phospho-L-histidine.</text>
        <dbReference type="EC" id="2.7.13.3"/>
    </reaction>
</comment>
<dbReference type="Gene3D" id="3.30.565.10">
    <property type="entry name" value="Histidine kinase-like ATPase, C-terminal domain"/>
    <property type="match status" value="1"/>
</dbReference>
<proteinExistence type="predicted"/>
<dbReference type="PROSITE" id="PS50113">
    <property type="entry name" value="PAC"/>
    <property type="match status" value="2"/>
</dbReference>
<comment type="caution">
    <text evidence="10">The sequence shown here is derived from an EMBL/GenBank/DDBJ whole genome shotgun (WGS) entry which is preliminary data.</text>
</comment>
<feature type="domain" description="PAC" evidence="9">
    <location>
        <begin position="364"/>
        <end position="412"/>
    </location>
</feature>
<dbReference type="EC" id="2.7.13.3" evidence="2"/>
<dbReference type="GO" id="GO:0016301">
    <property type="term" value="F:kinase activity"/>
    <property type="evidence" value="ECO:0007669"/>
    <property type="project" value="UniProtKB-KW"/>
</dbReference>
<dbReference type="InterPro" id="IPR005467">
    <property type="entry name" value="His_kinase_dom"/>
</dbReference>
<keyword evidence="11" id="KW-1185">Reference proteome</keyword>
<evidence type="ECO:0000259" key="8">
    <source>
        <dbReference type="PROSITE" id="PS50112"/>
    </source>
</evidence>
<feature type="domain" description="Histidine kinase" evidence="7">
    <location>
        <begin position="685"/>
        <end position="901"/>
    </location>
</feature>
<dbReference type="InterPro" id="IPR003661">
    <property type="entry name" value="HisK_dim/P_dom"/>
</dbReference>
<evidence type="ECO:0000313" key="10">
    <source>
        <dbReference type="EMBL" id="RZT75767.1"/>
    </source>
</evidence>
<dbReference type="NCBIfam" id="TIGR00229">
    <property type="entry name" value="sensory_box"/>
    <property type="match status" value="3"/>
</dbReference>
<keyword evidence="4" id="KW-0808">Transferase</keyword>
<feature type="domain" description="PAS" evidence="8">
    <location>
        <begin position="313"/>
        <end position="362"/>
    </location>
</feature>
<dbReference type="SMART" id="SM00387">
    <property type="entry name" value="HATPase_c"/>
    <property type="match status" value="1"/>
</dbReference>
<dbReference type="Pfam" id="PF00512">
    <property type="entry name" value="HisKA"/>
    <property type="match status" value="1"/>
</dbReference>
<name>A0ABY0IKQ7_9RHOO</name>
<keyword evidence="5 10" id="KW-0418">Kinase</keyword>
<dbReference type="InterPro" id="IPR036890">
    <property type="entry name" value="HATPase_C_sf"/>
</dbReference>
<feature type="domain" description="PAC" evidence="9">
    <location>
        <begin position="488"/>
        <end position="540"/>
    </location>
</feature>
<organism evidence="10 11">
    <name type="scientific">Azospira oryzae</name>
    <dbReference type="NCBI Taxonomy" id="146939"/>
    <lineage>
        <taxon>Bacteria</taxon>
        <taxon>Pseudomonadati</taxon>
        <taxon>Pseudomonadota</taxon>
        <taxon>Betaproteobacteria</taxon>
        <taxon>Rhodocyclales</taxon>
        <taxon>Rhodocyclaceae</taxon>
        <taxon>Azospira</taxon>
    </lineage>
</organism>
<dbReference type="InterPro" id="IPR035965">
    <property type="entry name" value="PAS-like_dom_sf"/>
</dbReference>
<dbReference type="InterPro" id="IPR004358">
    <property type="entry name" value="Sig_transdc_His_kin-like_C"/>
</dbReference>
<protein>
    <recommendedName>
        <fullName evidence="2">histidine kinase</fullName>
        <ecNumber evidence="2">2.7.13.3</ecNumber>
    </recommendedName>
</protein>
<evidence type="ECO:0000256" key="6">
    <source>
        <dbReference type="SAM" id="Phobius"/>
    </source>
</evidence>
<keyword evidence="6" id="KW-1133">Transmembrane helix</keyword>
<evidence type="ECO:0000256" key="2">
    <source>
        <dbReference type="ARBA" id="ARBA00012438"/>
    </source>
</evidence>
<dbReference type="InterPro" id="IPR001610">
    <property type="entry name" value="PAC"/>
</dbReference>
<dbReference type="SUPFAM" id="SSF55874">
    <property type="entry name" value="ATPase domain of HSP90 chaperone/DNA topoisomerase II/histidine kinase"/>
    <property type="match status" value="1"/>
</dbReference>
<accession>A0ABY0IKQ7</accession>
<evidence type="ECO:0000313" key="11">
    <source>
        <dbReference type="Proteomes" id="UP000292136"/>
    </source>
</evidence>
<dbReference type="PANTHER" id="PTHR43304">
    <property type="entry name" value="PHYTOCHROME-LIKE PROTEIN CPH1"/>
    <property type="match status" value="1"/>
</dbReference>
<dbReference type="Pfam" id="PF02518">
    <property type="entry name" value="HATPase_c"/>
    <property type="match status" value="1"/>
</dbReference>
<dbReference type="CDD" id="cd00130">
    <property type="entry name" value="PAS"/>
    <property type="match status" value="2"/>
</dbReference>
<evidence type="ECO:0000256" key="3">
    <source>
        <dbReference type="ARBA" id="ARBA00022553"/>
    </source>
</evidence>
<dbReference type="InterPro" id="IPR013656">
    <property type="entry name" value="PAS_4"/>
</dbReference>
<gene>
    <name evidence="10" type="ORF">EV678_2954</name>
</gene>
<dbReference type="InterPro" id="IPR003594">
    <property type="entry name" value="HATPase_dom"/>
</dbReference>
<dbReference type="PROSITE" id="PS50112">
    <property type="entry name" value="PAS"/>
    <property type="match status" value="3"/>
</dbReference>
<evidence type="ECO:0000259" key="7">
    <source>
        <dbReference type="PROSITE" id="PS50109"/>
    </source>
</evidence>
<dbReference type="Pfam" id="PF13188">
    <property type="entry name" value="PAS_8"/>
    <property type="match status" value="1"/>
</dbReference>
<dbReference type="PRINTS" id="PR00344">
    <property type="entry name" value="BCTRLSENSOR"/>
</dbReference>
<keyword evidence="6" id="KW-0472">Membrane</keyword>
<keyword evidence="6" id="KW-0812">Transmembrane</keyword>
<dbReference type="SMART" id="SM00091">
    <property type="entry name" value="PAS"/>
    <property type="match status" value="3"/>
</dbReference>
<dbReference type="InterPro" id="IPR000014">
    <property type="entry name" value="PAS"/>
</dbReference>
<keyword evidence="3" id="KW-0597">Phosphoprotein</keyword>
<dbReference type="Proteomes" id="UP000292136">
    <property type="component" value="Unassembled WGS sequence"/>
</dbReference>
<dbReference type="InterPro" id="IPR000700">
    <property type="entry name" value="PAS-assoc_C"/>
</dbReference>
<feature type="transmembrane region" description="Helical" evidence="6">
    <location>
        <begin position="20"/>
        <end position="44"/>
    </location>
</feature>
<reference evidence="10 11" key="1">
    <citation type="submission" date="2019-02" db="EMBL/GenBank/DDBJ databases">
        <title>Genomic Encyclopedia of Type Strains, Phase IV (KMG-IV): sequencing the most valuable type-strain genomes for metagenomic binning, comparative biology and taxonomic classification.</title>
        <authorList>
            <person name="Goeker M."/>
        </authorList>
    </citation>
    <scope>NUCLEOTIDE SEQUENCE [LARGE SCALE GENOMIC DNA]</scope>
    <source>
        <strain evidence="10 11">DSM 21223</strain>
    </source>
</reference>
<evidence type="ECO:0000256" key="4">
    <source>
        <dbReference type="ARBA" id="ARBA00022679"/>
    </source>
</evidence>
<dbReference type="InterPro" id="IPR036097">
    <property type="entry name" value="HisK_dim/P_sf"/>
</dbReference>
<dbReference type="Pfam" id="PF08448">
    <property type="entry name" value="PAS_4"/>
    <property type="match status" value="2"/>
</dbReference>
<dbReference type="SUPFAM" id="SSF55785">
    <property type="entry name" value="PYP-like sensor domain (PAS domain)"/>
    <property type="match status" value="3"/>
</dbReference>
<sequence>MPDRAEPASLPYKAAVARGGWYWLVPYLAIVLFALTMFALVGYIDKRDADERRAMVERDMQWADQTLRLHLTANQDFLVQLGRNLADGVLDYEDFQIRAAQHLANNPELSVVLWVDPKGKVQWVAPFEATEWVAGESLDPTQQDRLAEALRGGRPLYGSTYRNRQGAAYFDLTIPVQRWREDMGAIVGIYSTDGLLRHPVPTWFTEKYRLTLEDGEGKEVAANTAVRPTSKELAYRLSLEPPANGLSLRAIAYATDDAWSRTLPPLVIGALTLALIWSLALLRRDVQRRLQAEKERDRLFSLSLGLQCIATLEGKLRRVNPAFERVLGYPLGELQDKSLLDFVHPDDMALVVDMLRHLAEGAAQEFECRFHSANGQDKWLLWSINPVPEEKLLYAVAHDITDRKTAEQALTDEYAFRKAMEESVSTGLRAIDMEGRIIYVNPAFCRMLGWSEAELLGLKPPFPYWPPEHARQLATNIELTLAGQAPAKGFEQRVMRKNGERMDVRFYISPLIDANGKQTGWMGAMTDITEPKRVRGELERSQERFMAVLDGLDSAVYVADAKSDEILFGNRAFKSIFGFDAVGRNCWEVTEACRPPVGAFDCDLRLLSPEVLPRQLFDGEVQNSLSGRWYHLHDRAIRWVDGRVVRVQIGTDITERKQIEEVNLQQQKRLEQTSRLITMGEMASSLAHELNQPLAAIANYCMGCVKRMKGGAAKPEELLGAMEKASFQAERAGKIIRRMREFVKKSEPNRGQVLLGDIVEEALGFAEIEARKQGVNICVDLPPELPPLFADRIMIEQVLLNLVKNGIEAMRDTLPAERRLTVSATLPDNHSLEVAVADRGHGLGSTTAEELFAPFYTTKPEGMGMGLPICRSIIEYHKGRLWADANPGGGTVFRFTLPLEE</sequence>